<dbReference type="SUPFAM" id="SSF53098">
    <property type="entry name" value="Ribonuclease H-like"/>
    <property type="match status" value="1"/>
</dbReference>
<dbReference type="Proteomes" id="UP000515161">
    <property type="component" value="Unplaced"/>
</dbReference>
<dbReference type="OrthoDB" id="10063194at2759"/>
<dbReference type="PANTHER" id="PTHR45749:SF21">
    <property type="entry name" value="DUF4371 DOMAIN-CONTAINING PROTEIN"/>
    <property type="match status" value="1"/>
</dbReference>
<gene>
    <name evidence="3 4" type="primary">LOC117535630</name>
</gene>
<sequence>MLNIFANTIIREIISSIYKLPLQYSILIDGTQDIEGTEQEAICVRYVDHDLVPQEALVGFYEVSSTTGENLAKVATDVLLRLNLPLSGLRGQTYDGAANMSGDRKGAQARIREMQPLALYVHCVAHCVNLVTQAACKASSLTSDALDWLHKLGCLYKLSGKYKTKCVNIATAASGTVSNLGPLCQTRWTTRTPAIWSVLRQYESVLLSLEDMAQTDAPNTGVTARGLLERFGKGTTVLGLILATEVIQELECLNCTLQKQTETVSGMLSAANCVRTTLRAKRMEEKFQEIYSRATEKICMLNIEPISMPHIRRAPKRFIGNDTTAHTPTTPEKHYRADFFKVMDTVDMQLKERFHQSGLTILAKLEEVLLTGELDTAVVDQYPESNQRSLKVQLDMFKLQYPFKSTSEDAAILRSQLPEVCGFFDQV</sequence>
<dbReference type="PANTHER" id="PTHR45749">
    <property type="match status" value="1"/>
</dbReference>
<accession>A0A6P8SY87</accession>
<dbReference type="Pfam" id="PF14291">
    <property type="entry name" value="DUF4371"/>
    <property type="match status" value="1"/>
</dbReference>
<dbReference type="RefSeq" id="XP_034056054.1">
    <property type="nucleotide sequence ID" value="XM_034200163.1"/>
</dbReference>
<evidence type="ECO:0000313" key="3">
    <source>
        <dbReference type="RefSeq" id="XP_034056054.1"/>
    </source>
</evidence>
<feature type="domain" description="DUF4371" evidence="1">
    <location>
        <begin position="4"/>
        <end position="105"/>
    </location>
</feature>
<dbReference type="RefSeq" id="XP_034056055.1">
    <property type="nucleotide sequence ID" value="XM_034200164.1"/>
</dbReference>
<proteinExistence type="predicted"/>
<evidence type="ECO:0000313" key="2">
    <source>
        <dbReference type="Proteomes" id="UP000515161"/>
    </source>
</evidence>
<protein>
    <submittedName>
        <fullName evidence="3 4">Zinc finger MYM-type protein 1-like</fullName>
    </submittedName>
</protein>
<dbReference type="KEGG" id="gacu:117535630"/>
<organism evidence="2 3">
    <name type="scientific">Gymnodraco acuticeps</name>
    <name type="common">Antarctic dragonfish</name>
    <dbReference type="NCBI Taxonomy" id="8218"/>
    <lineage>
        <taxon>Eukaryota</taxon>
        <taxon>Metazoa</taxon>
        <taxon>Chordata</taxon>
        <taxon>Craniata</taxon>
        <taxon>Vertebrata</taxon>
        <taxon>Euteleostomi</taxon>
        <taxon>Actinopterygii</taxon>
        <taxon>Neopterygii</taxon>
        <taxon>Teleostei</taxon>
        <taxon>Neoteleostei</taxon>
        <taxon>Acanthomorphata</taxon>
        <taxon>Eupercaria</taxon>
        <taxon>Perciformes</taxon>
        <taxon>Notothenioidei</taxon>
        <taxon>Bathydraconidae</taxon>
        <taxon>Gymnodraco</taxon>
    </lineage>
</organism>
<dbReference type="GeneID" id="117535630"/>
<evidence type="ECO:0000313" key="4">
    <source>
        <dbReference type="RefSeq" id="XP_034056055.1"/>
    </source>
</evidence>
<dbReference type="InterPro" id="IPR012337">
    <property type="entry name" value="RNaseH-like_sf"/>
</dbReference>
<evidence type="ECO:0000259" key="1">
    <source>
        <dbReference type="Pfam" id="PF14291"/>
    </source>
</evidence>
<name>A0A6P8SY87_GYMAC</name>
<dbReference type="AlphaFoldDB" id="A0A6P8SY87"/>
<dbReference type="InterPro" id="IPR025398">
    <property type="entry name" value="DUF4371"/>
</dbReference>
<reference evidence="3 4" key="1">
    <citation type="submission" date="2025-04" db="UniProtKB">
        <authorList>
            <consortium name="RefSeq"/>
        </authorList>
    </citation>
    <scope>IDENTIFICATION</scope>
</reference>
<keyword evidence="2" id="KW-1185">Reference proteome</keyword>